<reference evidence="4 5" key="1">
    <citation type="submission" date="2022-05" db="EMBL/GenBank/DDBJ databases">
        <authorList>
            <consortium name="Genoscope - CEA"/>
            <person name="William W."/>
        </authorList>
    </citation>
    <scope>NUCLEOTIDE SEQUENCE [LARGE SCALE GENOMIC DNA]</scope>
</reference>
<dbReference type="PANTHER" id="PTHR10188:SF43">
    <property type="entry name" value="ASPARAGINASE (EUROFUNG)"/>
    <property type="match status" value="1"/>
</dbReference>
<dbReference type="InterPro" id="IPR029055">
    <property type="entry name" value="Ntn_hydrolases_N"/>
</dbReference>
<evidence type="ECO:0000313" key="4">
    <source>
        <dbReference type="EMBL" id="CAH3046544.1"/>
    </source>
</evidence>
<keyword evidence="5" id="KW-1185">Reference proteome</keyword>
<evidence type="ECO:0000256" key="2">
    <source>
        <dbReference type="ARBA" id="ARBA00010872"/>
    </source>
</evidence>
<evidence type="ECO:0000256" key="3">
    <source>
        <dbReference type="ARBA" id="ARBA00049366"/>
    </source>
</evidence>
<dbReference type="Proteomes" id="UP001159427">
    <property type="component" value="Unassembled WGS sequence"/>
</dbReference>
<comment type="catalytic activity">
    <reaction evidence="1">
        <text>Cleavage of a beta-linked Asp residue from the N-terminus of a polypeptide.</text>
        <dbReference type="EC" id="3.4.19.5"/>
    </reaction>
</comment>
<name>A0ABN8NC63_9CNID</name>
<organism evidence="4 5">
    <name type="scientific">Porites evermanni</name>
    <dbReference type="NCBI Taxonomy" id="104178"/>
    <lineage>
        <taxon>Eukaryota</taxon>
        <taxon>Metazoa</taxon>
        <taxon>Cnidaria</taxon>
        <taxon>Anthozoa</taxon>
        <taxon>Hexacorallia</taxon>
        <taxon>Scleractinia</taxon>
        <taxon>Fungiina</taxon>
        <taxon>Poritidae</taxon>
        <taxon>Porites</taxon>
    </lineage>
</organism>
<proteinExistence type="inferred from homology"/>
<accession>A0ABN8NC63</accession>
<dbReference type="Pfam" id="PF01112">
    <property type="entry name" value="Asparaginase_2"/>
    <property type="match status" value="1"/>
</dbReference>
<dbReference type="EMBL" id="CALNXI010000780">
    <property type="protein sequence ID" value="CAH3046544.1"/>
    <property type="molecule type" value="Genomic_DNA"/>
</dbReference>
<evidence type="ECO:0000313" key="5">
    <source>
        <dbReference type="Proteomes" id="UP001159427"/>
    </source>
</evidence>
<dbReference type="PANTHER" id="PTHR10188">
    <property type="entry name" value="L-ASPARAGINASE"/>
    <property type="match status" value="1"/>
</dbReference>
<evidence type="ECO:0000256" key="1">
    <source>
        <dbReference type="ARBA" id="ARBA00000306"/>
    </source>
</evidence>
<dbReference type="InterPro" id="IPR033844">
    <property type="entry name" value="ASRGL1_meta"/>
</dbReference>
<comment type="caution">
    <text evidence="4">The sequence shown here is derived from an EMBL/GenBank/DDBJ whole genome shotgun (WGS) entry which is preliminary data.</text>
</comment>
<comment type="catalytic activity">
    <reaction evidence="3">
        <text>L-asparagine + H2O = L-aspartate + NH4(+)</text>
        <dbReference type="Rhea" id="RHEA:21016"/>
        <dbReference type="ChEBI" id="CHEBI:15377"/>
        <dbReference type="ChEBI" id="CHEBI:28938"/>
        <dbReference type="ChEBI" id="CHEBI:29991"/>
        <dbReference type="ChEBI" id="CHEBI:58048"/>
        <dbReference type="EC" id="3.5.1.1"/>
    </reaction>
</comment>
<dbReference type="SUPFAM" id="SSF56235">
    <property type="entry name" value="N-terminal nucleophile aminohydrolases (Ntn hydrolases)"/>
    <property type="match status" value="1"/>
</dbReference>
<comment type="similarity">
    <text evidence="2">Belongs to the Ntn-hydrolase family.</text>
</comment>
<dbReference type="Gene3D" id="3.60.20.30">
    <property type="entry name" value="(Glycosyl)asparaginase"/>
    <property type="match status" value="1"/>
</dbReference>
<gene>
    <name evidence="4" type="ORF">PEVE_00041295</name>
</gene>
<dbReference type="InterPro" id="IPR000246">
    <property type="entry name" value="Peptidase_T2"/>
</dbReference>
<dbReference type="CDD" id="cd04702">
    <property type="entry name" value="ASRGL1_like"/>
    <property type="match status" value="1"/>
</dbReference>
<evidence type="ECO:0008006" key="6">
    <source>
        <dbReference type="Google" id="ProtNLM"/>
    </source>
</evidence>
<protein>
    <recommendedName>
        <fullName evidence="6">Asparaginase</fullName>
    </recommendedName>
</protein>
<sequence length="333" mass="35188">MTAQRKPSFKPCIIVHGGAGTISSARRISSLSAVKEAVKAGYNVLLEGGSSLDAVEIATRKMELCGVLNAGCGAYLTEKGTVELDAAIMDGQTLNTGAVVCVQSISNPVSLARKVMIETSHCMLAGDGALKFARNIGFPILEDPSVLISDCSYQMYMKEKLRCENHNKHVNHESVATHVTQENRDTNLEGHDTVGAVAIDINGHIAATSSTGGTPHKMCGRVGDSPLVGSGLYANQWAGASCTGHGESLLKVVLSREVVNCIEKGDSPTEACSRTISKMAELTGGYGGVICLGKFGEIGLAFNTKHMVWASVKNGLLKYGIDPGKEIEEVYKE</sequence>